<accession>A0ABS4I8A9</accession>
<dbReference type="InterPro" id="IPR013780">
    <property type="entry name" value="Glyco_hydro_b"/>
</dbReference>
<evidence type="ECO:0000259" key="1">
    <source>
        <dbReference type="Pfam" id="PF21365"/>
    </source>
</evidence>
<dbReference type="EMBL" id="JAGGKV010000029">
    <property type="protein sequence ID" value="MBP1967171.1"/>
    <property type="molecule type" value="Genomic_DNA"/>
</dbReference>
<proteinExistence type="predicted"/>
<sequence>MRYCVEAAQLHAQFGSEILDLAKHSAITGEPILRHMAYEFPEEGMETIQDQFMLGGSLLVAPVIVKGLRTRNVTFSFGIWIGDDGTFVEGPTNLQIDVPLGRLPWYRKR</sequence>
<reference evidence="2 3" key="1">
    <citation type="submission" date="2021-03" db="EMBL/GenBank/DDBJ databases">
        <title>Genomic Encyclopedia of Type Strains, Phase IV (KMG-IV): sequencing the most valuable type-strain genomes for metagenomic binning, comparative biology and taxonomic classification.</title>
        <authorList>
            <person name="Goeker M."/>
        </authorList>
    </citation>
    <scope>NUCLEOTIDE SEQUENCE [LARGE SCALE GENOMIC DNA]</scope>
    <source>
        <strain evidence="2 3">DSM 24950</strain>
    </source>
</reference>
<dbReference type="Gene3D" id="2.60.40.1180">
    <property type="entry name" value="Golgi alpha-mannosidase II"/>
    <property type="match status" value="1"/>
</dbReference>
<dbReference type="GO" id="GO:0016787">
    <property type="term" value="F:hydrolase activity"/>
    <property type="evidence" value="ECO:0007669"/>
    <property type="project" value="UniProtKB-KW"/>
</dbReference>
<dbReference type="InterPro" id="IPR048395">
    <property type="entry name" value="Glyco_hydro_31_C"/>
</dbReference>
<comment type="caution">
    <text evidence="2">The sequence shown here is derived from an EMBL/GenBank/DDBJ whole genome shotgun (WGS) entry which is preliminary data.</text>
</comment>
<name>A0ABS4I8A9_9BACL</name>
<evidence type="ECO:0000313" key="2">
    <source>
        <dbReference type="EMBL" id="MBP1967171.1"/>
    </source>
</evidence>
<keyword evidence="2" id="KW-0378">Hydrolase</keyword>
<dbReference type="Pfam" id="PF21365">
    <property type="entry name" value="Glyco_hydro_31_3rd"/>
    <property type="match status" value="1"/>
</dbReference>
<evidence type="ECO:0000313" key="3">
    <source>
        <dbReference type="Proteomes" id="UP001519344"/>
    </source>
</evidence>
<feature type="domain" description="Glycosyl hydrolase family 31 C-terminal" evidence="1">
    <location>
        <begin position="29"/>
        <end position="107"/>
    </location>
</feature>
<protein>
    <submittedName>
        <fullName evidence="2">Alpha-glucosidase (Family GH31 glycosyl hydrolase)</fullName>
    </submittedName>
</protein>
<gene>
    <name evidence="2" type="ORF">J2Z65_006435</name>
</gene>
<dbReference type="SUPFAM" id="SSF51011">
    <property type="entry name" value="Glycosyl hydrolase domain"/>
    <property type="match status" value="1"/>
</dbReference>
<organism evidence="2 3">
    <name type="scientific">Paenibacillus aceris</name>
    <dbReference type="NCBI Taxonomy" id="869555"/>
    <lineage>
        <taxon>Bacteria</taxon>
        <taxon>Bacillati</taxon>
        <taxon>Bacillota</taxon>
        <taxon>Bacilli</taxon>
        <taxon>Bacillales</taxon>
        <taxon>Paenibacillaceae</taxon>
        <taxon>Paenibacillus</taxon>
    </lineage>
</organism>
<dbReference type="RefSeq" id="WP_338111668.1">
    <property type="nucleotide sequence ID" value="NZ_JAAOZR010000014.1"/>
</dbReference>
<keyword evidence="3" id="KW-1185">Reference proteome</keyword>
<dbReference type="Proteomes" id="UP001519344">
    <property type="component" value="Unassembled WGS sequence"/>
</dbReference>